<evidence type="ECO:0000313" key="3">
    <source>
        <dbReference type="EMBL" id="UPM56497.1"/>
    </source>
</evidence>
<sequence>MKVSKWFPTSQICSDCGHQECKKSLAIRGWTCPICHQHHD</sequence>
<evidence type="ECO:0000313" key="4">
    <source>
        <dbReference type="Proteomes" id="UP000830639"/>
    </source>
</evidence>
<keyword evidence="1" id="KW-0238">DNA-binding</keyword>
<feature type="domain" description="Cas12f1-like TNB" evidence="2">
    <location>
        <begin position="2"/>
        <end position="40"/>
    </location>
</feature>
<accession>A0ABY4JSN4</accession>
<organism evidence="3 4">
    <name type="scientific">Gottfriedia acidiceleris</name>
    <dbReference type="NCBI Taxonomy" id="371036"/>
    <lineage>
        <taxon>Bacteria</taxon>
        <taxon>Bacillati</taxon>
        <taxon>Bacillota</taxon>
        <taxon>Bacilli</taxon>
        <taxon>Bacillales</taxon>
        <taxon>Bacillaceae</taxon>
        <taxon>Gottfriedia</taxon>
    </lineage>
</organism>
<dbReference type="EMBL" id="CP096034">
    <property type="protein sequence ID" value="UPM56497.1"/>
    <property type="molecule type" value="Genomic_DNA"/>
</dbReference>
<reference evidence="3 4" key="1">
    <citation type="submission" date="2022-04" db="EMBL/GenBank/DDBJ databases">
        <title>Mechanism of arsenic methylation and mitigation arsenic toxicity by Bacillus sp. LH14 from an Arsenic-Contaminated Paddy Soil.</title>
        <authorList>
            <person name="Wang D."/>
        </authorList>
    </citation>
    <scope>NUCLEOTIDE SEQUENCE [LARGE SCALE GENOMIC DNA]</scope>
    <source>
        <strain evidence="3 4">LH14</strain>
    </source>
</reference>
<dbReference type="Pfam" id="PF07282">
    <property type="entry name" value="Cas12f1-like_TNB"/>
    <property type="match status" value="1"/>
</dbReference>
<gene>
    <name evidence="3" type="ORF">MY490_14675</name>
</gene>
<dbReference type="Proteomes" id="UP000830639">
    <property type="component" value="Chromosome"/>
</dbReference>
<protein>
    <submittedName>
        <fullName evidence="3">Transposase</fullName>
    </submittedName>
</protein>
<dbReference type="InterPro" id="IPR010095">
    <property type="entry name" value="Cas12f1-like_TNB"/>
</dbReference>
<name>A0ABY4JSN4_9BACI</name>
<keyword evidence="4" id="KW-1185">Reference proteome</keyword>
<evidence type="ECO:0000256" key="1">
    <source>
        <dbReference type="ARBA" id="ARBA00023125"/>
    </source>
</evidence>
<proteinExistence type="predicted"/>
<evidence type="ECO:0000259" key="2">
    <source>
        <dbReference type="Pfam" id="PF07282"/>
    </source>
</evidence>